<dbReference type="Gene3D" id="3.40.50.1110">
    <property type="entry name" value="SGNH hydrolase"/>
    <property type="match status" value="1"/>
</dbReference>
<proteinExistence type="predicted"/>
<evidence type="ECO:0000313" key="1">
    <source>
        <dbReference type="EMBL" id="CAB4363302.1"/>
    </source>
</evidence>
<name>A0A6J6S9L8_9ZZZZ</name>
<evidence type="ECO:0000313" key="2">
    <source>
        <dbReference type="EMBL" id="CAB4731620.1"/>
    </source>
</evidence>
<evidence type="ECO:0000313" key="6">
    <source>
        <dbReference type="EMBL" id="CAB4971682.1"/>
    </source>
</evidence>
<dbReference type="InterPro" id="IPR036514">
    <property type="entry name" value="SGNH_hydro_sf"/>
</dbReference>
<evidence type="ECO:0000313" key="4">
    <source>
        <dbReference type="EMBL" id="CAB4850026.1"/>
    </source>
</evidence>
<dbReference type="EMBL" id="CAFAAV010000215">
    <property type="protein sequence ID" value="CAB4832928.1"/>
    <property type="molecule type" value="Genomic_DNA"/>
</dbReference>
<dbReference type="AlphaFoldDB" id="A0A6J6S9L8"/>
<evidence type="ECO:0000313" key="5">
    <source>
        <dbReference type="EMBL" id="CAB4926671.1"/>
    </source>
</evidence>
<protein>
    <submittedName>
        <fullName evidence="2">Unannotated protein</fullName>
    </submittedName>
</protein>
<accession>A0A6J6S9L8</accession>
<dbReference type="EMBL" id="CAFBOL010000003">
    <property type="protein sequence ID" value="CAB4971682.1"/>
    <property type="molecule type" value="Genomic_DNA"/>
</dbReference>
<dbReference type="EMBL" id="CAEZYF010000014">
    <property type="protein sequence ID" value="CAB4731620.1"/>
    <property type="molecule type" value="Genomic_DNA"/>
</dbReference>
<dbReference type="EMBL" id="CAFBIY010000045">
    <property type="protein sequence ID" value="CAB4850026.1"/>
    <property type="molecule type" value="Genomic_DNA"/>
</dbReference>
<dbReference type="EMBL" id="CAESGF010000005">
    <property type="protein sequence ID" value="CAB4363302.1"/>
    <property type="molecule type" value="Genomic_DNA"/>
</dbReference>
<organism evidence="2">
    <name type="scientific">freshwater metagenome</name>
    <dbReference type="NCBI Taxonomy" id="449393"/>
    <lineage>
        <taxon>unclassified sequences</taxon>
        <taxon>metagenomes</taxon>
        <taxon>ecological metagenomes</taxon>
    </lineage>
</organism>
<evidence type="ECO:0000313" key="3">
    <source>
        <dbReference type="EMBL" id="CAB4832928.1"/>
    </source>
</evidence>
<dbReference type="EMBL" id="CAFBMT010000005">
    <property type="protein sequence ID" value="CAB4926671.1"/>
    <property type="molecule type" value="Genomic_DNA"/>
</dbReference>
<gene>
    <name evidence="2" type="ORF">UFOPK2656_02158</name>
    <name evidence="3" type="ORF">UFOPK3099_02282</name>
    <name evidence="4" type="ORF">UFOPK3267_01057</name>
    <name evidence="5" type="ORF">UFOPK3651_01215</name>
    <name evidence="6" type="ORF">UFOPK3931_00172</name>
    <name evidence="1" type="ORF">UFOPK4189_01084</name>
</gene>
<sequence length="319" mass="34573">MSQPGKRSVAASERRTRARRRYAARRLFVLCATFAALAVVFGLVNALFGHDDGGRASVSASADDSVMSAPLESISPLQTAAVDPTATVKQVTVATKEHPAELLVLGDSDAGNYGPAVRDLLDATGLVVTTIDYHIATGLARPDYFDWPLYMRQVVPQVNPDIVVVTFGGNDAQGLRNADGTWAVGHRPGEGLDDTTWRAEYGRRVGETMDYLTEGDRTLIWVGITNDDEAQNTARLKVQDEVVRAEVAKRPRVVFVDSWAMFSGVDGGWASSIIDPRDGVGKDVRRADGFHLNQTGADILAEKIEHIVLDDLRSRGAQI</sequence>
<dbReference type="SUPFAM" id="SSF52266">
    <property type="entry name" value="SGNH hydrolase"/>
    <property type="match status" value="1"/>
</dbReference>
<dbReference type="InterPro" id="IPR007407">
    <property type="entry name" value="DUF459"/>
</dbReference>
<dbReference type="Pfam" id="PF04311">
    <property type="entry name" value="DUF459"/>
    <property type="match status" value="1"/>
</dbReference>
<reference evidence="2" key="1">
    <citation type="submission" date="2020-05" db="EMBL/GenBank/DDBJ databases">
        <authorList>
            <person name="Chiriac C."/>
            <person name="Salcher M."/>
            <person name="Ghai R."/>
            <person name="Kavagutti S V."/>
        </authorList>
    </citation>
    <scope>NUCLEOTIDE SEQUENCE</scope>
</reference>